<evidence type="ECO:0000256" key="5">
    <source>
        <dbReference type="ARBA" id="ARBA00022989"/>
    </source>
</evidence>
<evidence type="ECO:0000313" key="10">
    <source>
        <dbReference type="Proteomes" id="UP000276128"/>
    </source>
</evidence>
<keyword evidence="4 7" id="KW-0812">Transmembrane</keyword>
<dbReference type="Pfam" id="PF00528">
    <property type="entry name" value="BPD_transp_1"/>
    <property type="match status" value="1"/>
</dbReference>
<reference evidence="9 10" key="1">
    <citation type="submission" date="2018-12" db="EMBL/GenBank/DDBJ databases">
        <title>Bacillus ochoae sp. nov., Paenibacillus whitsoniae sp. nov., Paenibacillus spiritus sp. nov. Isolated from the Mars Exploration Rover during spacecraft assembly.</title>
        <authorList>
            <person name="Seuylemezian A."/>
            <person name="Vaishampayan P."/>
        </authorList>
    </citation>
    <scope>NUCLEOTIDE SEQUENCE [LARGE SCALE GENOMIC DNA]</scope>
    <source>
        <strain evidence="9 10">MER 54</strain>
    </source>
</reference>
<dbReference type="InterPro" id="IPR035906">
    <property type="entry name" value="MetI-like_sf"/>
</dbReference>
<feature type="transmembrane region" description="Helical" evidence="7">
    <location>
        <begin position="252"/>
        <end position="271"/>
    </location>
</feature>
<dbReference type="GO" id="GO:0005886">
    <property type="term" value="C:plasma membrane"/>
    <property type="evidence" value="ECO:0007669"/>
    <property type="project" value="UniProtKB-SubCell"/>
</dbReference>
<comment type="subcellular location">
    <subcellularLocation>
        <location evidence="1 7">Cell membrane</location>
        <topology evidence="1 7">Multi-pass membrane protein</topology>
    </subcellularLocation>
</comment>
<sequence>MVKHWNDKLFDGAVLVILGLAGLAAIIPVMYVVSVSMTPISEVLKNGGFVLIPGKIDLTAYKELFTTTGIPRSMWVTALLTVIGTAVNLVLTLLMAYPLSRKKLPGRSFFLFMVVFTMLFNGGLIPTYIVVKNIGLLNSIWSMILPSAIWTFNILIMKSFFENLPEELFESARMDGAKEMRILTQIVVPLSVPSLMTIGLFYTVGHWNEFFQAIMYMTDRNWFPLQVIVREILVQTQQPLENAENLMPTETLQMASVIMASLPIIVLYPFLQKHFTKGMLLGAIKG</sequence>
<keyword evidence="3" id="KW-1003">Cell membrane</keyword>
<evidence type="ECO:0000256" key="6">
    <source>
        <dbReference type="ARBA" id="ARBA00023136"/>
    </source>
</evidence>
<evidence type="ECO:0000256" key="2">
    <source>
        <dbReference type="ARBA" id="ARBA00022448"/>
    </source>
</evidence>
<dbReference type="PANTHER" id="PTHR43744">
    <property type="entry name" value="ABC TRANSPORTER PERMEASE PROTEIN MG189-RELATED-RELATED"/>
    <property type="match status" value="1"/>
</dbReference>
<accession>A0A3S0AN52</accession>
<dbReference type="Gene3D" id="1.10.3720.10">
    <property type="entry name" value="MetI-like"/>
    <property type="match status" value="1"/>
</dbReference>
<evidence type="ECO:0000256" key="7">
    <source>
        <dbReference type="RuleBase" id="RU363032"/>
    </source>
</evidence>
<gene>
    <name evidence="9" type="ORF">EJQ19_17670</name>
</gene>
<protein>
    <submittedName>
        <fullName evidence="9">Carbohydrate ABC transporter permease</fullName>
    </submittedName>
</protein>
<dbReference type="EMBL" id="RXHU01000054">
    <property type="protein sequence ID" value="RTE08257.1"/>
    <property type="molecule type" value="Genomic_DNA"/>
</dbReference>
<comment type="caution">
    <text evidence="9">The sequence shown here is derived from an EMBL/GenBank/DDBJ whole genome shotgun (WGS) entry which is preliminary data.</text>
</comment>
<comment type="similarity">
    <text evidence="7">Belongs to the binding-protein-dependent transport system permease family.</text>
</comment>
<proteinExistence type="inferred from homology"/>
<feature type="transmembrane region" description="Helical" evidence="7">
    <location>
        <begin position="74"/>
        <end position="97"/>
    </location>
</feature>
<dbReference type="RefSeq" id="WP_126142558.1">
    <property type="nucleotide sequence ID" value="NZ_RXHU01000054.1"/>
</dbReference>
<dbReference type="PANTHER" id="PTHR43744:SF9">
    <property type="entry name" value="POLYGALACTURONAN_RHAMNOGALACTURONAN TRANSPORT SYSTEM PERMEASE PROTEIN YTCP"/>
    <property type="match status" value="1"/>
</dbReference>
<feature type="transmembrane region" description="Helical" evidence="7">
    <location>
        <begin position="12"/>
        <end position="33"/>
    </location>
</feature>
<dbReference type="Proteomes" id="UP000276128">
    <property type="component" value="Unassembled WGS sequence"/>
</dbReference>
<dbReference type="SUPFAM" id="SSF161098">
    <property type="entry name" value="MetI-like"/>
    <property type="match status" value="1"/>
</dbReference>
<feature type="transmembrane region" description="Helical" evidence="7">
    <location>
        <begin position="109"/>
        <end position="131"/>
    </location>
</feature>
<dbReference type="GO" id="GO:0055085">
    <property type="term" value="P:transmembrane transport"/>
    <property type="evidence" value="ECO:0007669"/>
    <property type="project" value="InterPro"/>
</dbReference>
<evidence type="ECO:0000259" key="8">
    <source>
        <dbReference type="PROSITE" id="PS50928"/>
    </source>
</evidence>
<organism evidence="9 10">
    <name type="scientific">Paenibacillus whitsoniae</name>
    <dbReference type="NCBI Taxonomy" id="2496558"/>
    <lineage>
        <taxon>Bacteria</taxon>
        <taxon>Bacillati</taxon>
        <taxon>Bacillota</taxon>
        <taxon>Bacilli</taxon>
        <taxon>Bacillales</taxon>
        <taxon>Paenibacillaceae</taxon>
        <taxon>Paenibacillus</taxon>
    </lineage>
</organism>
<feature type="transmembrane region" description="Helical" evidence="7">
    <location>
        <begin position="143"/>
        <end position="161"/>
    </location>
</feature>
<dbReference type="AlphaFoldDB" id="A0A3S0AN52"/>
<keyword evidence="5 7" id="KW-1133">Transmembrane helix</keyword>
<feature type="domain" description="ABC transmembrane type-1" evidence="8">
    <location>
        <begin position="74"/>
        <end position="271"/>
    </location>
</feature>
<evidence type="ECO:0000256" key="4">
    <source>
        <dbReference type="ARBA" id="ARBA00022692"/>
    </source>
</evidence>
<keyword evidence="10" id="KW-1185">Reference proteome</keyword>
<dbReference type="CDD" id="cd06261">
    <property type="entry name" value="TM_PBP2"/>
    <property type="match status" value="1"/>
</dbReference>
<evidence type="ECO:0000313" key="9">
    <source>
        <dbReference type="EMBL" id="RTE08257.1"/>
    </source>
</evidence>
<evidence type="ECO:0000256" key="1">
    <source>
        <dbReference type="ARBA" id="ARBA00004651"/>
    </source>
</evidence>
<dbReference type="OrthoDB" id="9810086at2"/>
<name>A0A3S0AN52_9BACL</name>
<keyword evidence="6 7" id="KW-0472">Membrane</keyword>
<keyword evidence="2 7" id="KW-0813">Transport</keyword>
<feature type="transmembrane region" description="Helical" evidence="7">
    <location>
        <begin position="182"/>
        <end position="202"/>
    </location>
</feature>
<dbReference type="InterPro" id="IPR000515">
    <property type="entry name" value="MetI-like"/>
</dbReference>
<dbReference type="PROSITE" id="PS50928">
    <property type="entry name" value="ABC_TM1"/>
    <property type="match status" value="1"/>
</dbReference>
<evidence type="ECO:0000256" key="3">
    <source>
        <dbReference type="ARBA" id="ARBA00022475"/>
    </source>
</evidence>